<dbReference type="InterPro" id="IPR029063">
    <property type="entry name" value="SAM-dependent_MTases_sf"/>
</dbReference>
<protein>
    <submittedName>
        <fullName evidence="2">FkbM family methyltransferase</fullName>
    </submittedName>
</protein>
<keyword evidence="3" id="KW-1185">Reference proteome</keyword>
<dbReference type="PANTHER" id="PTHR34203">
    <property type="entry name" value="METHYLTRANSFERASE, FKBM FAMILY PROTEIN"/>
    <property type="match status" value="1"/>
</dbReference>
<dbReference type="Proteomes" id="UP000657177">
    <property type="component" value="Unassembled WGS sequence"/>
</dbReference>
<evidence type="ECO:0000313" key="3">
    <source>
        <dbReference type="Proteomes" id="UP000657177"/>
    </source>
</evidence>
<dbReference type="InterPro" id="IPR006342">
    <property type="entry name" value="FkbM_mtfrase"/>
</dbReference>
<feature type="domain" description="Methyltransferase FkbM" evidence="1">
    <location>
        <begin position="169"/>
        <end position="325"/>
    </location>
</feature>
<dbReference type="SUPFAM" id="SSF53335">
    <property type="entry name" value="S-adenosyl-L-methionine-dependent methyltransferases"/>
    <property type="match status" value="1"/>
</dbReference>
<evidence type="ECO:0000259" key="1">
    <source>
        <dbReference type="Pfam" id="PF05050"/>
    </source>
</evidence>
<dbReference type="NCBIfam" id="TIGR01444">
    <property type="entry name" value="fkbM_fam"/>
    <property type="match status" value="1"/>
</dbReference>
<dbReference type="GO" id="GO:0032259">
    <property type="term" value="P:methylation"/>
    <property type="evidence" value="ECO:0007669"/>
    <property type="project" value="UniProtKB-KW"/>
</dbReference>
<dbReference type="Gene3D" id="3.40.50.150">
    <property type="entry name" value="Vaccinia Virus protein VP39"/>
    <property type="match status" value="1"/>
</dbReference>
<evidence type="ECO:0000313" key="2">
    <source>
        <dbReference type="EMBL" id="MBA2132393.1"/>
    </source>
</evidence>
<reference evidence="2" key="1">
    <citation type="submission" date="2020-06" db="EMBL/GenBank/DDBJ databases">
        <title>Novel chitinolytic bacterium.</title>
        <authorList>
            <person name="Ungkulpasvich U."/>
            <person name="Kosugi A."/>
            <person name="Uke A."/>
        </authorList>
    </citation>
    <scope>NUCLEOTIDE SEQUENCE</scope>
    <source>
        <strain evidence="2">UUS1-1</strain>
    </source>
</reference>
<name>A0A8J6LLS5_9FIRM</name>
<dbReference type="PANTHER" id="PTHR34203:SF15">
    <property type="entry name" value="SLL1173 PROTEIN"/>
    <property type="match status" value="1"/>
</dbReference>
<keyword evidence="2" id="KW-0489">Methyltransferase</keyword>
<dbReference type="EMBL" id="JAAKDE010000004">
    <property type="protein sequence ID" value="MBA2132393.1"/>
    <property type="molecule type" value="Genomic_DNA"/>
</dbReference>
<dbReference type="AlphaFoldDB" id="A0A8J6LLS5"/>
<dbReference type="Pfam" id="PF05050">
    <property type="entry name" value="Methyltransf_21"/>
    <property type="match status" value="1"/>
</dbReference>
<proteinExistence type="predicted"/>
<keyword evidence="2" id="KW-0808">Transferase</keyword>
<sequence>MGNYLLYSEDLAGFVALNVLKEKQHRILGVIDCSGRLVQQALEQGFAVCQNMEILPNDALDHVDGIMIGVATEPLATQLKKELKAKFPQKKVCTLLDPEYLPDYLAHRQSALEQLINEETQVMPVQYGKENVLIYAENKAEVKRARHVQETKVLSFIQSLIKPGMVIYDIGANIGIHSLILAREHPDCQIHAFEPETLNFWKLLRNIGLNKLSNITPHLIAAGAKREVRFLSLQGYLSGLGQHSLQKTVSSLTTPVEVWDLDSYAHQKKIPRPDLVKIDVEGFELQVLKGMTRMIKAKRPHFIIEVHEALTDREKVESFLKKHQYALKEIARQRKRGFLYAKPGKKKAAQKGGAAKQKK</sequence>
<gene>
    <name evidence="2" type="ORF">G5B42_02370</name>
</gene>
<dbReference type="RefSeq" id="WP_181338847.1">
    <property type="nucleotide sequence ID" value="NZ_JAAKDE010000004.1"/>
</dbReference>
<accession>A0A8J6LLS5</accession>
<dbReference type="GO" id="GO:0008168">
    <property type="term" value="F:methyltransferase activity"/>
    <property type="evidence" value="ECO:0007669"/>
    <property type="project" value="UniProtKB-KW"/>
</dbReference>
<organism evidence="2 3">
    <name type="scientific">Capillibacterium thermochitinicola</name>
    <dbReference type="NCBI Taxonomy" id="2699427"/>
    <lineage>
        <taxon>Bacteria</taxon>
        <taxon>Bacillati</taxon>
        <taxon>Bacillota</taxon>
        <taxon>Capillibacterium</taxon>
    </lineage>
</organism>
<comment type="caution">
    <text evidence="2">The sequence shown here is derived from an EMBL/GenBank/DDBJ whole genome shotgun (WGS) entry which is preliminary data.</text>
</comment>
<dbReference type="InterPro" id="IPR052514">
    <property type="entry name" value="SAM-dependent_MTase"/>
</dbReference>